<reference evidence="3" key="1">
    <citation type="submission" date="2016-06" db="UniProtKB">
        <authorList>
            <consortium name="WormBaseParasite"/>
        </authorList>
    </citation>
    <scope>IDENTIFICATION</scope>
</reference>
<keyword evidence="2" id="KW-1185">Reference proteome</keyword>
<accession>A0A183JC86</accession>
<dbReference type="EMBL" id="UZAK01000171">
    <property type="protein sequence ID" value="VDO60651.1"/>
    <property type="molecule type" value="Genomic_DNA"/>
</dbReference>
<protein>
    <submittedName>
        <fullName evidence="3">Reverse transcriptase domain-containing protein</fullName>
    </submittedName>
</protein>
<evidence type="ECO:0000313" key="1">
    <source>
        <dbReference type="EMBL" id="VDO60651.1"/>
    </source>
</evidence>
<gene>
    <name evidence="1" type="ORF">SCUD_LOCUS293</name>
</gene>
<dbReference type="PANTHER" id="PTHR47027:SF25">
    <property type="entry name" value="REVERSE TRANSCRIPTASE DOMAIN-CONTAINING PROTEIN"/>
    <property type="match status" value="1"/>
</dbReference>
<dbReference type="Proteomes" id="UP000279833">
    <property type="component" value="Unassembled WGS sequence"/>
</dbReference>
<evidence type="ECO:0000313" key="3">
    <source>
        <dbReference type="WBParaSite" id="SCUD_0000029201-mRNA-1"/>
    </source>
</evidence>
<dbReference type="AlphaFoldDB" id="A0A183JC86"/>
<evidence type="ECO:0000313" key="2">
    <source>
        <dbReference type="Proteomes" id="UP000279833"/>
    </source>
</evidence>
<name>A0A183JC86_9TREM</name>
<dbReference type="PANTHER" id="PTHR47027">
    <property type="entry name" value="REVERSE TRANSCRIPTASE DOMAIN-CONTAINING PROTEIN"/>
    <property type="match status" value="1"/>
</dbReference>
<sequence>MQLNDLDFADDLALLSYTQQQLQEKTISVGSASAAVSLNIHRGKSRILRCNTVYTNRITIDGEDLEDEENFTNLGSIIDEHSGSDADVNVQIGKS</sequence>
<dbReference type="WBParaSite" id="SCUD_0000029201-mRNA-1">
    <property type="protein sequence ID" value="SCUD_0000029201-mRNA-1"/>
    <property type="gene ID" value="SCUD_0000029201"/>
</dbReference>
<proteinExistence type="predicted"/>
<reference evidence="1 2" key="2">
    <citation type="submission" date="2018-11" db="EMBL/GenBank/DDBJ databases">
        <authorList>
            <consortium name="Pathogen Informatics"/>
        </authorList>
    </citation>
    <scope>NUCLEOTIDE SEQUENCE [LARGE SCALE GENOMIC DNA]</scope>
    <source>
        <strain evidence="1">Dakar</strain>
        <strain evidence="2">Dakar, Senegal</strain>
    </source>
</reference>
<organism evidence="3">
    <name type="scientific">Schistosoma curassoni</name>
    <dbReference type="NCBI Taxonomy" id="6186"/>
    <lineage>
        <taxon>Eukaryota</taxon>
        <taxon>Metazoa</taxon>
        <taxon>Spiralia</taxon>
        <taxon>Lophotrochozoa</taxon>
        <taxon>Platyhelminthes</taxon>
        <taxon>Trematoda</taxon>
        <taxon>Digenea</taxon>
        <taxon>Strigeidida</taxon>
        <taxon>Schistosomatoidea</taxon>
        <taxon>Schistosomatidae</taxon>
        <taxon>Schistosoma</taxon>
    </lineage>
</organism>